<evidence type="ECO:0000256" key="13">
    <source>
        <dbReference type="ARBA" id="ARBA00022989"/>
    </source>
</evidence>
<dbReference type="STRING" id="580166.AUP43_08710"/>
<dbReference type="RefSeq" id="WP_067555976.1">
    <property type="nucleotide sequence ID" value="NZ_LPXN01000106.1"/>
</dbReference>
<keyword evidence="15 16" id="KW-0472">Membrane</keyword>
<evidence type="ECO:0000256" key="16">
    <source>
        <dbReference type="SAM" id="Phobius"/>
    </source>
</evidence>
<evidence type="ECO:0000313" key="18">
    <source>
        <dbReference type="Proteomes" id="UP000076400"/>
    </source>
</evidence>
<evidence type="ECO:0000256" key="7">
    <source>
        <dbReference type="ARBA" id="ARBA00022448"/>
    </source>
</evidence>
<evidence type="ECO:0000256" key="6">
    <source>
        <dbReference type="ARBA" id="ARBA00019425"/>
    </source>
</evidence>
<dbReference type="CDD" id="cd03495">
    <property type="entry name" value="SQR_TypeC_SdhD_like"/>
    <property type="match status" value="1"/>
</dbReference>
<dbReference type="Pfam" id="PF01127">
    <property type="entry name" value="Sdh_cyt"/>
    <property type="match status" value="1"/>
</dbReference>
<dbReference type="OrthoDB" id="9809280at2"/>
<dbReference type="Proteomes" id="UP000076400">
    <property type="component" value="Unassembled WGS sequence"/>
</dbReference>
<evidence type="ECO:0000256" key="8">
    <source>
        <dbReference type="ARBA" id="ARBA00022532"/>
    </source>
</evidence>
<keyword evidence="11" id="KW-0479">Metal-binding</keyword>
<name>A0A154W480_9PROT</name>
<keyword evidence="8" id="KW-0816">Tricarboxylic acid cycle</keyword>
<dbReference type="GO" id="GO:0046872">
    <property type="term" value="F:metal ion binding"/>
    <property type="evidence" value="ECO:0007669"/>
    <property type="project" value="UniProtKB-KW"/>
</dbReference>
<keyword evidence="7" id="KW-0813">Transport</keyword>
<evidence type="ECO:0000256" key="3">
    <source>
        <dbReference type="ARBA" id="ARBA00004141"/>
    </source>
</evidence>
<accession>A0A154W480</accession>
<evidence type="ECO:0000256" key="4">
    <source>
        <dbReference type="ARBA" id="ARBA00005163"/>
    </source>
</evidence>
<feature type="transmembrane region" description="Helical" evidence="16">
    <location>
        <begin position="98"/>
        <end position="120"/>
    </location>
</feature>
<protein>
    <recommendedName>
        <fullName evidence="6">Succinate dehydrogenase hydrophobic membrane anchor subunit</fullName>
    </recommendedName>
</protein>
<keyword evidence="10 16" id="KW-0812">Transmembrane</keyword>
<dbReference type="GO" id="GO:0020037">
    <property type="term" value="F:heme binding"/>
    <property type="evidence" value="ECO:0007669"/>
    <property type="project" value="InterPro"/>
</dbReference>
<evidence type="ECO:0000256" key="9">
    <source>
        <dbReference type="ARBA" id="ARBA00022617"/>
    </source>
</evidence>
<dbReference type="InterPro" id="IPR000701">
    <property type="entry name" value="SuccDH_FuR_B_TM-su"/>
</dbReference>
<dbReference type="GO" id="GO:0016020">
    <property type="term" value="C:membrane"/>
    <property type="evidence" value="ECO:0007669"/>
    <property type="project" value="UniProtKB-SubCell"/>
</dbReference>
<comment type="subcellular location">
    <subcellularLocation>
        <location evidence="3">Membrane</location>
        <topology evidence="3">Multi-pass membrane protein</topology>
    </subcellularLocation>
</comment>
<keyword evidence="14" id="KW-0408">Iron</keyword>
<evidence type="ECO:0000256" key="5">
    <source>
        <dbReference type="ARBA" id="ARBA00011558"/>
    </source>
</evidence>
<dbReference type="EMBL" id="LPXN01000106">
    <property type="protein sequence ID" value="KZD08283.1"/>
    <property type="molecule type" value="Genomic_DNA"/>
</dbReference>
<comment type="cofactor">
    <cofactor evidence="1">
        <name>heme</name>
        <dbReference type="ChEBI" id="CHEBI:30413"/>
    </cofactor>
</comment>
<evidence type="ECO:0000256" key="12">
    <source>
        <dbReference type="ARBA" id="ARBA00022982"/>
    </source>
</evidence>
<comment type="pathway">
    <text evidence="4">Carbohydrate metabolism; tricarboxylic acid cycle.</text>
</comment>
<evidence type="ECO:0000256" key="2">
    <source>
        <dbReference type="ARBA" id="ARBA00004050"/>
    </source>
</evidence>
<dbReference type="InterPro" id="IPR034804">
    <property type="entry name" value="SQR/QFR_C/D"/>
</dbReference>
<reference evidence="17 18" key="1">
    <citation type="submission" date="2015-12" db="EMBL/GenBank/DDBJ databases">
        <title>Genome sequence of Oceanibaculum pacificum MCCC 1A02656.</title>
        <authorList>
            <person name="Lu L."/>
            <person name="Lai Q."/>
            <person name="Shao Z."/>
            <person name="Qian P."/>
        </authorList>
    </citation>
    <scope>NUCLEOTIDE SEQUENCE [LARGE SCALE GENOMIC DNA]</scope>
    <source>
        <strain evidence="17 18">MCCC 1A02656</strain>
    </source>
</reference>
<dbReference type="InterPro" id="IPR014312">
    <property type="entry name" value="Succ_DH_anchor"/>
</dbReference>
<dbReference type="SUPFAM" id="SSF81343">
    <property type="entry name" value="Fumarate reductase respiratory complex transmembrane subunits"/>
    <property type="match status" value="1"/>
</dbReference>
<organism evidence="17 18">
    <name type="scientific">Oceanibaculum pacificum</name>
    <dbReference type="NCBI Taxonomy" id="580166"/>
    <lineage>
        <taxon>Bacteria</taxon>
        <taxon>Pseudomonadati</taxon>
        <taxon>Pseudomonadota</taxon>
        <taxon>Alphaproteobacteria</taxon>
        <taxon>Rhodospirillales</taxon>
        <taxon>Oceanibaculaceae</taxon>
        <taxon>Oceanibaculum</taxon>
    </lineage>
</organism>
<evidence type="ECO:0000256" key="1">
    <source>
        <dbReference type="ARBA" id="ARBA00001971"/>
    </source>
</evidence>
<sequence length="126" mass="13416">MSMQSNLGRVRGMGSAKEGVSHWWMQRLTAIALVPLLLWFVISIIAHAGAGHAAVVAWMGQPVPAILAVLLVAAGYYHAQLGMQVVIEDYVHNEGVKFAILIGLKLLTVLLGVASVFAILKLAFGA</sequence>
<keyword evidence="18" id="KW-1185">Reference proteome</keyword>
<dbReference type="Gene3D" id="1.20.1300.10">
    <property type="entry name" value="Fumarate reductase/succinate dehydrogenase, transmembrane subunit"/>
    <property type="match status" value="1"/>
</dbReference>
<comment type="function">
    <text evidence="2">Membrane-anchoring subunit of succinate dehydrogenase (SDH).</text>
</comment>
<keyword evidence="13 16" id="KW-1133">Transmembrane helix</keyword>
<feature type="transmembrane region" description="Helical" evidence="16">
    <location>
        <begin position="63"/>
        <end position="86"/>
    </location>
</feature>
<evidence type="ECO:0000256" key="15">
    <source>
        <dbReference type="ARBA" id="ARBA00023136"/>
    </source>
</evidence>
<keyword evidence="12" id="KW-0249">Electron transport</keyword>
<evidence type="ECO:0000256" key="10">
    <source>
        <dbReference type="ARBA" id="ARBA00022692"/>
    </source>
</evidence>
<dbReference type="AlphaFoldDB" id="A0A154W480"/>
<keyword evidence="9" id="KW-0349">Heme</keyword>
<comment type="caution">
    <text evidence="17">The sequence shown here is derived from an EMBL/GenBank/DDBJ whole genome shotgun (WGS) entry which is preliminary data.</text>
</comment>
<dbReference type="UniPathway" id="UPA00223"/>
<evidence type="ECO:0000256" key="14">
    <source>
        <dbReference type="ARBA" id="ARBA00023004"/>
    </source>
</evidence>
<evidence type="ECO:0000256" key="11">
    <source>
        <dbReference type="ARBA" id="ARBA00022723"/>
    </source>
</evidence>
<gene>
    <name evidence="17" type="ORF">AUP43_08710</name>
</gene>
<evidence type="ECO:0000313" key="17">
    <source>
        <dbReference type="EMBL" id="KZD08283.1"/>
    </source>
</evidence>
<comment type="subunit">
    <text evidence="5">Part of an enzyme complex containing four subunits: a flavoprotein, an iron-sulfur protein, plus two membrane-anchoring proteins, SdhC and SdhD.</text>
</comment>
<proteinExistence type="predicted"/>
<dbReference type="GO" id="GO:0006099">
    <property type="term" value="P:tricarboxylic acid cycle"/>
    <property type="evidence" value="ECO:0007669"/>
    <property type="project" value="UniProtKB-UniPathway"/>
</dbReference>
<dbReference type="NCBIfam" id="TIGR02968">
    <property type="entry name" value="succ_dehyd_anc"/>
    <property type="match status" value="1"/>
</dbReference>